<organism evidence="1">
    <name type="scientific">marine metagenome</name>
    <dbReference type="NCBI Taxonomy" id="408172"/>
    <lineage>
        <taxon>unclassified sequences</taxon>
        <taxon>metagenomes</taxon>
        <taxon>ecological metagenomes</taxon>
    </lineage>
</organism>
<dbReference type="EMBL" id="UINC01109396">
    <property type="protein sequence ID" value="SVC76189.1"/>
    <property type="molecule type" value="Genomic_DNA"/>
</dbReference>
<protein>
    <submittedName>
        <fullName evidence="1">Uncharacterized protein</fullName>
    </submittedName>
</protein>
<sequence>MMLSVRIYNAKHIHISPMDSRCLINGGQGVNRTPDTRIFSPLL</sequence>
<evidence type="ECO:0000313" key="1">
    <source>
        <dbReference type="EMBL" id="SVC76189.1"/>
    </source>
</evidence>
<name>A0A382PS62_9ZZZZ</name>
<proteinExistence type="predicted"/>
<dbReference type="AlphaFoldDB" id="A0A382PS62"/>
<gene>
    <name evidence="1" type="ORF">METZ01_LOCUS329043</name>
</gene>
<feature type="non-terminal residue" evidence="1">
    <location>
        <position position="43"/>
    </location>
</feature>
<accession>A0A382PS62</accession>
<reference evidence="1" key="1">
    <citation type="submission" date="2018-05" db="EMBL/GenBank/DDBJ databases">
        <authorList>
            <person name="Lanie J.A."/>
            <person name="Ng W.-L."/>
            <person name="Kazmierczak K.M."/>
            <person name="Andrzejewski T.M."/>
            <person name="Davidsen T.M."/>
            <person name="Wayne K.J."/>
            <person name="Tettelin H."/>
            <person name="Glass J.I."/>
            <person name="Rusch D."/>
            <person name="Podicherti R."/>
            <person name="Tsui H.-C.T."/>
            <person name="Winkler M.E."/>
        </authorList>
    </citation>
    <scope>NUCLEOTIDE SEQUENCE</scope>
</reference>